<keyword evidence="7" id="KW-0378">Hydrolase</keyword>
<keyword evidence="9" id="KW-0573">Peptidoglycan synthesis</keyword>
<dbReference type="PANTHER" id="PTHR32282">
    <property type="entry name" value="BINDING PROTEIN TRANSPEPTIDASE, PUTATIVE-RELATED"/>
    <property type="match status" value="1"/>
</dbReference>
<evidence type="ECO:0000256" key="10">
    <source>
        <dbReference type="ARBA" id="ARBA00023136"/>
    </source>
</evidence>
<dbReference type="InterPro" id="IPR001460">
    <property type="entry name" value="PCN-bd_Tpept"/>
</dbReference>
<evidence type="ECO:0000256" key="3">
    <source>
        <dbReference type="ARBA" id="ARBA00022645"/>
    </source>
</evidence>
<evidence type="ECO:0000256" key="4">
    <source>
        <dbReference type="ARBA" id="ARBA00022670"/>
    </source>
</evidence>
<evidence type="ECO:0000259" key="17">
    <source>
        <dbReference type="Pfam" id="PF00912"/>
    </source>
</evidence>
<evidence type="ECO:0000256" key="2">
    <source>
        <dbReference type="ARBA" id="ARBA00022475"/>
    </source>
</evidence>
<keyword evidence="15" id="KW-1133">Transmembrane helix</keyword>
<organism evidence="18 19">
    <name type="scientific">Candidatus Vampirococcus lugosii</name>
    <dbReference type="NCBI Taxonomy" id="2789015"/>
    <lineage>
        <taxon>Bacteria</taxon>
        <taxon>Candidatus Absconditibacteriota</taxon>
        <taxon>Vampirococcus</taxon>
    </lineage>
</organism>
<evidence type="ECO:0000256" key="15">
    <source>
        <dbReference type="SAM" id="Phobius"/>
    </source>
</evidence>
<feature type="domain" description="Glycosyl transferase family 51" evidence="17">
    <location>
        <begin position="79"/>
        <end position="259"/>
    </location>
</feature>
<dbReference type="SUPFAM" id="SSF53955">
    <property type="entry name" value="Lysozyme-like"/>
    <property type="match status" value="1"/>
</dbReference>
<accession>A0ABS5QM15</accession>
<dbReference type="Proteomes" id="UP000680365">
    <property type="component" value="Unassembled WGS sequence"/>
</dbReference>
<dbReference type="InterPro" id="IPR050396">
    <property type="entry name" value="Glycosyltr_51/Transpeptidase"/>
</dbReference>
<keyword evidence="11" id="KW-0511">Multifunctional enzyme</keyword>
<keyword evidence="10 15" id="KW-0472">Membrane</keyword>
<dbReference type="EMBL" id="JAEDAM010000003">
    <property type="protein sequence ID" value="MBS8121519.1"/>
    <property type="molecule type" value="Genomic_DNA"/>
</dbReference>
<evidence type="ECO:0000256" key="14">
    <source>
        <dbReference type="ARBA" id="ARBA00049902"/>
    </source>
</evidence>
<dbReference type="InterPro" id="IPR036950">
    <property type="entry name" value="PBP_transglycosylase"/>
</dbReference>
<dbReference type="InterPro" id="IPR001264">
    <property type="entry name" value="Glyco_trans_51"/>
</dbReference>
<evidence type="ECO:0000256" key="6">
    <source>
        <dbReference type="ARBA" id="ARBA00022679"/>
    </source>
</evidence>
<protein>
    <recommendedName>
        <fullName evidence="13">peptidoglycan glycosyltransferase</fullName>
        <ecNumber evidence="13">2.4.99.28</ecNumber>
    </recommendedName>
</protein>
<sequence length="955" mass="107814">MIKRKKSFRKIKLFSKKRGRPRKKNHIKTWIFLFLFLFIFPFIIGSIWFYNNIWVPLPDISEIEDIPFSETSRIVDRNGEILYELYEENRSYVDYDEISINMINALVAIEDRNFWTNPGIDVRGIIRAGVHDIVNLGQDLQGASTLTQQLIKNLLLTNEQTIERKLQEIVLAINLNGYIRQQLKNSYGNLDDETLDKKVKEKIIELYLNYVFLGNNSYGVEAASDTYFSKSAEDLNILESSIIASLPRSPSSINPYNNVIELMGEVVVNDENGELVHLEEDIKEFALEQIQINLDKSSMAFHNSTNSVLNFLRGLLNFKAEYNGEEYNIKYKIGRKDLVLIRMFVDGYINQEEFTKAIIDGANISFVKKDVNIKAPHFVFNVIEYLEKEYSSEILKKGGLTIRTSLDYSLQQKAEASIRENIENINEQGANNASMIYVDTNNGDILSYVGSADYFNEDIDGNVDMIKSIRQPGSTLKPLIYAKAFMENNFTPETPIYDIPMRIGGNRPNNSDGQFMGIMPLSKALAYSRNIPAIKMYFIVGQEKSLKKFFADLGFTSFDDDVTYGYPMALGSGEIKMINLANAYSHLSVNGSPPKINPILEITGNDGSILYRKQIERQKEVISPGASYLIWKILSDINNMPSSWRSNFVFDGIDFALKTGTSNIRTNSGNSLPRDGWLVSYTPNSVGIFWAGNTRGEAMNPGTYGGRVNAPVWKTFFTKLKDEGLIKNSKINPVEIKNVSINEITGKLASSNTLSNLIVNTVAHIKSIPEKDDSSFKSIYVDTLCDGAVSDNTPSSDLKQAYLIEPETIMPSGRDKNDVIQWRKNTGINKYSEIIGAPVFIDEPTQKCPERAIIANEGYISVSIEDLDDLDDLLRKDSIKYFVRSPFEITNVKIFVGGFQVSTQDFSGLRKVTDNRDFSVPRTVRFGRTTLQVKATDSMGYTASDEVVINLTGEN</sequence>
<dbReference type="Pfam" id="PF00912">
    <property type="entry name" value="Transgly"/>
    <property type="match status" value="1"/>
</dbReference>
<dbReference type="Gene3D" id="3.40.710.10">
    <property type="entry name" value="DD-peptidase/beta-lactamase superfamily"/>
    <property type="match status" value="1"/>
</dbReference>
<proteinExistence type="predicted"/>
<keyword evidence="6" id="KW-0808">Transferase</keyword>
<dbReference type="EC" id="2.4.99.28" evidence="13"/>
<keyword evidence="3" id="KW-0121">Carboxypeptidase</keyword>
<keyword evidence="2" id="KW-1003">Cell membrane</keyword>
<evidence type="ECO:0000313" key="19">
    <source>
        <dbReference type="Proteomes" id="UP000680365"/>
    </source>
</evidence>
<keyword evidence="15" id="KW-0812">Transmembrane</keyword>
<dbReference type="Gene3D" id="1.10.3810.10">
    <property type="entry name" value="Biosynthetic peptidoglycan transglycosylase-like"/>
    <property type="match status" value="1"/>
</dbReference>
<evidence type="ECO:0000256" key="7">
    <source>
        <dbReference type="ARBA" id="ARBA00022801"/>
    </source>
</evidence>
<evidence type="ECO:0000259" key="16">
    <source>
        <dbReference type="Pfam" id="PF00905"/>
    </source>
</evidence>
<keyword evidence="4" id="KW-0645">Protease</keyword>
<dbReference type="InterPro" id="IPR012338">
    <property type="entry name" value="Beta-lactam/transpept-like"/>
</dbReference>
<evidence type="ECO:0000256" key="5">
    <source>
        <dbReference type="ARBA" id="ARBA00022676"/>
    </source>
</evidence>
<name>A0ABS5QM15_9BACT</name>
<evidence type="ECO:0000256" key="8">
    <source>
        <dbReference type="ARBA" id="ARBA00022960"/>
    </source>
</evidence>
<evidence type="ECO:0000256" key="9">
    <source>
        <dbReference type="ARBA" id="ARBA00022984"/>
    </source>
</evidence>
<keyword evidence="5" id="KW-0328">Glycosyltransferase</keyword>
<dbReference type="InterPro" id="IPR023346">
    <property type="entry name" value="Lysozyme-like_dom_sf"/>
</dbReference>
<comment type="catalytic activity">
    <reaction evidence="14">
        <text>[GlcNAc-(1-&gt;4)-Mur2Ac(oyl-L-Ala-gamma-D-Glu-L-Lys-D-Ala-D-Ala)](n)-di-trans,octa-cis-undecaprenyl diphosphate + beta-D-GlcNAc-(1-&gt;4)-Mur2Ac(oyl-L-Ala-gamma-D-Glu-L-Lys-D-Ala-D-Ala)-di-trans,octa-cis-undecaprenyl diphosphate = [GlcNAc-(1-&gt;4)-Mur2Ac(oyl-L-Ala-gamma-D-Glu-L-Lys-D-Ala-D-Ala)](n+1)-di-trans,octa-cis-undecaprenyl diphosphate + di-trans,octa-cis-undecaprenyl diphosphate + H(+)</text>
        <dbReference type="Rhea" id="RHEA:23708"/>
        <dbReference type="Rhea" id="RHEA-COMP:9602"/>
        <dbReference type="Rhea" id="RHEA-COMP:9603"/>
        <dbReference type="ChEBI" id="CHEBI:15378"/>
        <dbReference type="ChEBI" id="CHEBI:58405"/>
        <dbReference type="ChEBI" id="CHEBI:60033"/>
        <dbReference type="ChEBI" id="CHEBI:78435"/>
        <dbReference type="EC" id="2.4.99.28"/>
    </reaction>
</comment>
<keyword evidence="19" id="KW-1185">Reference proteome</keyword>
<keyword evidence="12" id="KW-0961">Cell wall biogenesis/degradation</keyword>
<reference evidence="18 19" key="1">
    <citation type="journal article" date="2021" name="Nat. Commun.">
        <title>Reductive evolution and unique predatory mode in the CPR bacterium Vampirococcus lugosii.</title>
        <authorList>
            <person name="Moreira D."/>
            <person name="Zivanovic Y."/>
            <person name="Lopez-Archilla A.I."/>
            <person name="Iniesto M."/>
            <person name="Lopez-Garcia P."/>
        </authorList>
    </citation>
    <scope>NUCLEOTIDE SEQUENCE [LARGE SCALE GENOMIC DNA]</scope>
    <source>
        <strain evidence="18">Chiprana</strain>
    </source>
</reference>
<dbReference type="RefSeq" id="WP_213348130.1">
    <property type="nucleotide sequence ID" value="NZ_JAEDAM010000003.1"/>
</dbReference>
<evidence type="ECO:0000256" key="1">
    <source>
        <dbReference type="ARBA" id="ARBA00004236"/>
    </source>
</evidence>
<feature type="transmembrane region" description="Helical" evidence="15">
    <location>
        <begin position="30"/>
        <end position="50"/>
    </location>
</feature>
<evidence type="ECO:0000313" key="18">
    <source>
        <dbReference type="EMBL" id="MBS8121519.1"/>
    </source>
</evidence>
<evidence type="ECO:0000256" key="12">
    <source>
        <dbReference type="ARBA" id="ARBA00023316"/>
    </source>
</evidence>
<keyword evidence="8" id="KW-0133">Cell shape</keyword>
<gene>
    <name evidence="18" type="ORF">VAMP_6n126</name>
</gene>
<feature type="domain" description="Penicillin-binding protein transpeptidase" evidence="16">
    <location>
        <begin position="435"/>
        <end position="715"/>
    </location>
</feature>
<comment type="caution">
    <text evidence="18">The sequence shown here is derived from an EMBL/GenBank/DDBJ whole genome shotgun (WGS) entry which is preliminary data.</text>
</comment>
<dbReference type="PANTHER" id="PTHR32282:SF11">
    <property type="entry name" value="PENICILLIN-BINDING PROTEIN 1B"/>
    <property type="match status" value="1"/>
</dbReference>
<evidence type="ECO:0000256" key="13">
    <source>
        <dbReference type="ARBA" id="ARBA00044770"/>
    </source>
</evidence>
<comment type="subcellular location">
    <subcellularLocation>
        <location evidence="1">Cell membrane</location>
    </subcellularLocation>
</comment>
<evidence type="ECO:0000256" key="11">
    <source>
        <dbReference type="ARBA" id="ARBA00023268"/>
    </source>
</evidence>
<dbReference type="SUPFAM" id="SSF56601">
    <property type="entry name" value="beta-lactamase/transpeptidase-like"/>
    <property type="match status" value="1"/>
</dbReference>
<dbReference type="Pfam" id="PF00905">
    <property type="entry name" value="Transpeptidase"/>
    <property type="match status" value="1"/>
</dbReference>